<dbReference type="AlphaFoldDB" id="A0A2T1EC75"/>
<dbReference type="Proteomes" id="UP000239576">
    <property type="component" value="Unassembled WGS sequence"/>
</dbReference>
<dbReference type="OrthoDB" id="9777383at2"/>
<dbReference type="EMBL" id="PVWK01000053">
    <property type="protein sequence ID" value="PSB30330.1"/>
    <property type="molecule type" value="Genomic_DNA"/>
</dbReference>
<keyword evidence="2" id="KW-1185">Reference proteome</keyword>
<name>A0A2T1EC75_9CYAN</name>
<reference evidence="2" key="1">
    <citation type="submission" date="2018-02" db="EMBL/GenBank/DDBJ databases">
        <authorList>
            <person name="Moore K."/>
            <person name="Momper L."/>
        </authorList>
    </citation>
    <scope>NUCLEOTIDE SEQUENCE [LARGE SCALE GENOMIC DNA]</scope>
    <source>
        <strain evidence="2">ULC18</strain>
    </source>
</reference>
<dbReference type="PANTHER" id="PTHR48098">
    <property type="entry name" value="ENTEROCHELIN ESTERASE-RELATED"/>
    <property type="match status" value="1"/>
</dbReference>
<dbReference type="SUPFAM" id="SSF53474">
    <property type="entry name" value="alpha/beta-Hydrolases"/>
    <property type="match status" value="1"/>
</dbReference>
<dbReference type="RefSeq" id="WP_106256005.1">
    <property type="nucleotide sequence ID" value="NZ_CAWNSW010000077.1"/>
</dbReference>
<dbReference type="InterPro" id="IPR050583">
    <property type="entry name" value="Mycobacterial_A85_antigen"/>
</dbReference>
<reference evidence="1 2" key="2">
    <citation type="submission" date="2018-03" db="EMBL/GenBank/DDBJ databases">
        <title>The ancient ancestry and fast evolution of plastids.</title>
        <authorList>
            <person name="Moore K.R."/>
            <person name="Magnabosco C."/>
            <person name="Momper L."/>
            <person name="Gold D.A."/>
            <person name="Bosak T."/>
            <person name="Fournier G.P."/>
        </authorList>
    </citation>
    <scope>NUCLEOTIDE SEQUENCE [LARGE SCALE GENOMIC DNA]</scope>
    <source>
        <strain evidence="1 2">ULC18</strain>
    </source>
</reference>
<evidence type="ECO:0000313" key="2">
    <source>
        <dbReference type="Proteomes" id="UP000239576"/>
    </source>
</evidence>
<dbReference type="Pfam" id="PF00756">
    <property type="entry name" value="Esterase"/>
    <property type="match status" value="1"/>
</dbReference>
<protein>
    <submittedName>
        <fullName evidence="1">Esterase</fullName>
    </submittedName>
</protein>
<dbReference type="GO" id="GO:0016747">
    <property type="term" value="F:acyltransferase activity, transferring groups other than amino-acyl groups"/>
    <property type="evidence" value="ECO:0007669"/>
    <property type="project" value="TreeGrafter"/>
</dbReference>
<organism evidence="1 2">
    <name type="scientific">Stenomitos frigidus ULC18</name>
    <dbReference type="NCBI Taxonomy" id="2107698"/>
    <lineage>
        <taxon>Bacteria</taxon>
        <taxon>Bacillati</taxon>
        <taxon>Cyanobacteriota</taxon>
        <taxon>Cyanophyceae</taxon>
        <taxon>Leptolyngbyales</taxon>
        <taxon>Leptolyngbyaceae</taxon>
        <taxon>Stenomitos</taxon>
    </lineage>
</organism>
<comment type="caution">
    <text evidence="1">The sequence shown here is derived from an EMBL/GenBank/DDBJ whole genome shotgun (WGS) entry which is preliminary data.</text>
</comment>
<dbReference type="InterPro" id="IPR029058">
    <property type="entry name" value="AB_hydrolase_fold"/>
</dbReference>
<sequence>MKVKPKTILLAGAFFLAAVAGAGYWYVFIAGAPQLDAPHAEKKTGLRLQVETFTSEAMGGDREYGVVLPPDYAQNPKKRYPVIVLLHGGHGTARDYEDKAALTSVLHDLYQQRKLPPTIVITPDGNDQRGTSPLWDPDYFDGPNGQVATLIGSELVQEVKSRYRTLNQPQFWAIGGLSSGGWGAFNIGLRYLDQFHILFSHTGYFISKTGAENSPEVFVEDIPINLRKQLRLYLDAGESDEKFLEATEQFHQTLDRLEIPNEFHVYPGGHGIAGQNVGWNYWHKHLANSLSFVGKQFAIAAKAQRPKHKPLSSGQ</sequence>
<gene>
    <name evidence="1" type="ORF">C7B82_09190</name>
</gene>
<proteinExistence type="predicted"/>
<evidence type="ECO:0000313" key="1">
    <source>
        <dbReference type="EMBL" id="PSB30330.1"/>
    </source>
</evidence>
<dbReference type="Gene3D" id="3.40.50.1820">
    <property type="entry name" value="alpha/beta hydrolase"/>
    <property type="match status" value="1"/>
</dbReference>
<dbReference type="PANTHER" id="PTHR48098:SF1">
    <property type="entry name" value="DIACYLGLYCEROL ACYLTRANSFERASE_MYCOLYLTRANSFERASE AG85A"/>
    <property type="match status" value="1"/>
</dbReference>
<dbReference type="InterPro" id="IPR000801">
    <property type="entry name" value="Esterase-like"/>
</dbReference>
<accession>A0A2T1EC75</accession>